<dbReference type="Pfam" id="PF00563">
    <property type="entry name" value="EAL"/>
    <property type="match status" value="1"/>
</dbReference>
<keyword evidence="10" id="KW-1185">Reference proteome</keyword>
<dbReference type="CDD" id="cd00130">
    <property type="entry name" value="PAS"/>
    <property type="match status" value="2"/>
</dbReference>
<gene>
    <name evidence="9" type="ORF">OIK44_21110</name>
</gene>
<dbReference type="PROSITE" id="PS50887">
    <property type="entry name" value="GGDEF"/>
    <property type="match status" value="1"/>
</dbReference>
<dbReference type="EMBL" id="JAQQXR010000010">
    <property type="protein sequence ID" value="MDC8760093.1"/>
    <property type="molecule type" value="Genomic_DNA"/>
</dbReference>
<feature type="domain" description="Response regulatory" evidence="4">
    <location>
        <begin position="716"/>
        <end position="831"/>
    </location>
</feature>
<dbReference type="InterPro" id="IPR035919">
    <property type="entry name" value="EAL_sf"/>
</dbReference>
<evidence type="ECO:0000259" key="7">
    <source>
        <dbReference type="PROSITE" id="PS50883"/>
    </source>
</evidence>
<dbReference type="InterPro" id="IPR035965">
    <property type="entry name" value="PAS-like_dom_sf"/>
</dbReference>
<dbReference type="InterPro" id="IPR001633">
    <property type="entry name" value="EAL_dom"/>
</dbReference>
<dbReference type="Pfam" id="PF00990">
    <property type="entry name" value="GGDEF"/>
    <property type="match status" value="1"/>
</dbReference>
<dbReference type="SMART" id="SM00448">
    <property type="entry name" value="REC"/>
    <property type="match status" value="1"/>
</dbReference>
<evidence type="ECO:0000256" key="3">
    <source>
        <dbReference type="SAM" id="MobiDB-lite"/>
    </source>
</evidence>
<dbReference type="PANTHER" id="PTHR44757:SF2">
    <property type="entry name" value="BIOFILM ARCHITECTURE MAINTENANCE PROTEIN MBAA"/>
    <property type="match status" value="1"/>
</dbReference>
<evidence type="ECO:0000256" key="1">
    <source>
        <dbReference type="PROSITE-ProRule" id="PRU00169"/>
    </source>
</evidence>
<dbReference type="PROSITE" id="PS50883">
    <property type="entry name" value="EAL"/>
    <property type="match status" value="1"/>
</dbReference>
<dbReference type="SMART" id="SM00052">
    <property type="entry name" value="EAL"/>
    <property type="match status" value="1"/>
</dbReference>
<dbReference type="InterPro" id="IPR000014">
    <property type="entry name" value="PAS"/>
</dbReference>
<feature type="domain" description="PAS" evidence="5">
    <location>
        <begin position="153"/>
        <end position="220"/>
    </location>
</feature>
<evidence type="ECO:0000313" key="10">
    <source>
        <dbReference type="Proteomes" id="UP001221208"/>
    </source>
</evidence>
<sequence>MDSHQKQAAEAPLAAPRPSAQGADHAGLLASFKQAPVGIAHLDLDGFFLHANERMCKLLDFTEAELIGKHFTRRMVSDDGAALQGDTAALLAQPGANARRDVRLIRRGGTLNWAHISSYCIGDEAGRPAYQLWWVSDLEPRRQLQDMLQLSNRALAAALNGVLICDASQASLPIMYANPAFCRISGYEPIDIMGRNCRFLQNDDREQPGIAAVRQALDTRSSARVVLRNYRKDGTLFWNELLISPVPDERGDITHYIGIVNDVTALKRNEEQLAFRADHDELTGLPKGPLFRASLEQAIADAAGGAGNVAVLCLGIDNVDLVNASLGHAAGDQLLRDAAARLLGGVGPARTVSRHGNEFLIVLGAAGAADIAAVCDTLFACLGSAFTLDGHSMHAVCSIGVALHPQDGADAATLLRYADMALARAREEGGGKVQFFEPAMNQRTQERIALEAALRQAIAGDELQLMYQPLADLQTGHIASLEALVRWQHPTLGRLSARDFIPLAEDSGLIGAIGAWVLRRACQDMRAWREAGRDGIKVAINVTPHQFRDRQLAGTVAAALKEFGLGAAALSLEITEAALLQDTRASDYSLAQLKALGVSVTLDDFGTGYSSLSILKQFPFDLVKIDRAFISDIVTDIDDAALSKTIISMAHNLGVQVAAEGVETEAQCDFLRRNMCDLIQGYFFAPPMAPHDIDALLAEPRRLPAHLLRVQKQKRTLLLVDDEQNIVASLKRLLRRDDYQIFTANSGQEGLDLLAQQEVDVIVSDQRMPGMIGADFLRAAKQLYPDTIRIMLSGYTELQSVTDAVNEGAIYKFLTKPWEDELLRGHIADAFRLKEISDENERLNLEVRTANHELASANRKMEELLRQKQQQISRDEISLNIARELLQFLPLPVIGMDDDGMIAFINAAAETLFRRAGALLGNEASCVLPDLFPGGAMPTGAATHVAEIEGGQYTIAIYPMGATSASRGSLITLSRCEFAP</sequence>
<protein>
    <submittedName>
        <fullName evidence="9">EAL domain-containing protein</fullName>
    </submittedName>
</protein>
<keyword evidence="2" id="KW-0175">Coiled coil</keyword>
<feature type="coiled-coil region" evidence="2">
    <location>
        <begin position="833"/>
        <end position="874"/>
    </location>
</feature>
<dbReference type="SUPFAM" id="SSF52172">
    <property type="entry name" value="CheY-like"/>
    <property type="match status" value="1"/>
</dbReference>
<dbReference type="SMART" id="SM00091">
    <property type="entry name" value="PAS"/>
    <property type="match status" value="3"/>
</dbReference>
<feature type="domain" description="PAC" evidence="6">
    <location>
        <begin position="221"/>
        <end position="275"/>
    </location>
</feature>
<organism evidence="9 10">
    <name type="scientific">Janthinobacterium fluminis</name>
    <dbReference type="NCBI Taxonomy" id="2987524"/>
    <lineage>
        <taxon>Bacteria</taxon>
        <taxon>Pseudomonadati</taxon>
        <taxon>Pseudomonadota</taxon>
        <taxon>Betaproteobacteria</taxon>
        <taxon>Burkholderiales</taxon>
        <taxon>Oxalobacteraceae</taxon>
        <taxon>Janthinobacterium</taxon>
    </lineage>
</organism>
<dbReference type="PROSITE" id="PS50113">
    <property type="entry name" value="PAC"/>
    <property type="match status" value="2"/>
</dbReference>
<dbReference type="InterPro" id="IPR001789">
    <property type="entry name" value="Sig_transdc_resp-reg_receiver"/>
</dbReference>
<dbReference type="SUPFAM" id="SSF141868">
    <property type="entry name" value="EAL domain-like"/>
    <property type="match status" value="1"/>
</dbReference>
<dbReference type="Gene3D" id="3.30.70.270">
    <property type="match status" value="1"/>
</dbReference>
<dbReference type="SUPFAM" id="SSF55785">
    <property type="entry name" value="PYP-like sensor domain (PAS domain)"/>
    <property type="match status" value="2"/>
</dbReference>
<dbReference type="CDD" id="cd17569">
    <property type="entry name" value="REC_HupR-like"/>
    <property type="match status" value="1"/>
</dbReference>
<feature type="domain" description="PAS" evidence="5">
    <location>
        <begin position="24"/>
        <end position="79"/>
    </location>
</feature>
<dbReference type="PANTHER" id="PTHR44757">
    <property type="entry name" value="DIGUANYLATE CYCLASE DGCP"/>
    <property type="match status" value="1"/>
</dbReference>
<feature type="domain" description="EAL" evidence="7">
    <location>
        <begin position="447"/>
        <end position="701"/>
    </location>
</feature>
<evidence type="ECO:0000256" key="2">
    <source>
        <dbReference type="SAM" id="Coils"/>
    </source>
</evidence>
<dbReference type="NCBIfam" id="TIGR00254">
    <property type="entry name" value="GGDEF"/>
    <property type="match status" value="1"/>
</dbReference>
<dbReference type="InterPro" id="IPR029787">
    <property type="entry name" value="Nucleotide_cyclase"/>
</dbReference>
<evidence type="ECO:0000259" key="4">
    <source>
        <dbReference type="PROSITE" id="PS50110"/>
    </source>
</evidence>
<evidence type="ECO:0000259" key="8">
    <source>
        <dbReference type="PROSITE" id="PS50887"/>
    </source>
</evidence>
<dbReference type="InterPro" id="IPR000160">
    <property type="entry name" value="GGDEF_dom"/>
</dbReference>
<dbReference type="InterPro" id="IPR052155">
    <property type="entry name" value="Biofilm_reg_signaling"/>
</dbReference>
<feature type="domain" description="GGDEF" evidence="8">
    <location>
        <begin position="307"/>
        <end position="438"/>
    </location>
</feature>
<dbReference type="Pfam" id="PF13426">
    <property type="entry name" value="PAS_9"/>
    <property type="match status" value="1"/>
</dbReference>
<dbReference type="Pfam" id="PF00072">
    <property type="entry name" value="Response_reg"/>
    <property type="match status" value="1"/>
</dbReference>
<dbReference type="InterPro" id="IPR001610">
    <property type="entry name" value="PAC"/>
</dbReference>
<comment type="caution">
    <text evidence="9">The sequence shown here is derived from an EMBL/GenBank/DDBJ whole genome shotgun (WGS) entry which is preliminary data.</text>
</comment>
<dbReference type="SUPFAM" id="SSF55073">
    <property type="entry name" value="Nucleotide cyclase"/>
    <property type="match status" value="1"/>
</dbReference>
<dbReference type="Proteomes" id="UP001221208">
    <property type="component" value="Unassembled WGS sequence"/>
</dbReference>
<reference evidence="9 10" key="1">
    <citation type="submission" date="2022-10" db="EMBL/GenBank/DDBJ databases">
        <title>Janthinobacterium sp. hw3 Genome sequencing.</title>
        <authorList>
            <person name="Park S."/>
        </authorList>
    </citation>
    <scope>NUCLEOTIDE SEQUENCE [LARGE SCALE GENOMIC DNA]</scope>
    <source>
        <strain evidence="10">hw3</strain>
    </source>
</reference>
<dbReference type="Gene3D" id="3.20.20.450">
    <property type="entry name" value="EAL domain"/>
    <property type="match status" value="1"/>
</dbReference>
<dbReference type="RefSeq" id="WP_273673673.1">
    <property type="nucleotide sequence ID" value="NZ_JAQQXR010000010.1"/>
</dbReference>
<feature type="modified residue" description="4-aspartylphosphate" evidence="1">
    <location>
        <position position="765"/>
    </location>
</feature>
<proteinExistence type="predicted"/>
<dbReference type="Gene3D" id="3.30.450.20">
    <property type="entry name" value="PAS domain"/>
    <property type="match status" value="2"/>
</dbReference>
<dbReference type="SMART" id="SM00086">
    <property type="entry name" value="PAC"/>
    <property type="match status" value="2"/>
</dbReference>
<accession>A0ABT5K6Q6</accession>
<dbReference type="InterPro" id="IPR043128">
    <property type="entry name" value="Rev_trsase/Diguanyl_cyclase"/>
</dbReference>
<dbReference type="NCBIfam" id="TIGR00229">
    <property type="entry name" value="sensory_box"/>
    <property type="match status" value="2"/>
</dbReference>
<name>A0ABT5K6Q6_9BURK</name>
<dbReference type="InterPro" id="IPR011006">
    <property type="entry name" value="CheY-like_superfamily"/>
</dbReference>
<keyword evidence="1" id="KW-0597">Phosphoprotein</keyword>
<evidence type="ECO:0000259" key="5">
    <source>
        <dbReference type="PROSITE" id="PS50112"/>
    </source>
</evidence>
<evidence type="ECO:0000259" key="6">
    <source>
        <dbReference type="PROSITE" id="PS50113"/>
    </source>
</evidence>
<dbReference type="PROSITE" id="PS50112">
    <property type="entry name" value="PAS"/>
    <property type="match status" value="2"/>
</dbReference>
<dbReference type="CDD" id="cd01949">
    <property type="entry name" value="GGDEF"/>
    <property type="match status" value="1"/>
</dbReference>
<dbReference type="SMART" id="SM00267">
    <property type="entry name" value="GGDEF"/>
    <property type="match status" value="1"/>
</dbReference>
<dbReference type="Gene3D" id="3.40.50.2300">
    <property type="match status" value="1"/>
</dbReference>
<feature type="region of interest" description="Disordered" evidence="3">
    <location>
        <begin position="1"/>
        <end position="22"/>
    </location>
</feature>
<dbReference type="PROSITE" id="PS50110">
    <property type="entry name" value="RESPONSE_REGULATORY"/>
    <property type="match status" value="1"/>
</dbReference>
<dbReference type="CDD" id="cd01948">
    <property type="entry name" value="EAL"/>
    <property type="match status" value="1"/>
</dbReference>
<feature type="domain" description="PAC" evidence="6">
    <location>
        <begin position="98"/>
        <end position="150"/>
    </location>
</feature>
<dbReference type="InterPro" id="IPR000700">
    <property type="entry name" value="PAS-assoc_C"/>
</dbReference>
<dbReference type="Pfam" id="PF00989">
    <property type="entry name" value="PAS"/>
    <property type="match status" value="1"/>
</dbReference>
<dbReference type="InterPro" id="IPR013767">
    <property type="entry name" value="PAS_fold"/>
</dbReference>
<evidence type="ECO:0000313" key="9">
    <source>
        <dbReference type="EMBL" id="MDC8760093.1"/>
    </source>
</evidence>